<name>A0A0C9THB5_PAXIN</name>
<dbReference type="InterPro" id="IPR012337">
    <property type="entry name" value="RNaseH-like_sf"/>
</dbReference>
<evidence type="ECO:0000256" key="2">
    <source>
        <dbReference type="ARBA" id="ARBA00022723"/>
    </source>
</evidence>
<feature type="domain" description="HAT C-terminal dimerisation" evidence="6">
    <location>
        <begin position="131"/>
        <end position="209"/>
    </location>
</feature>
<dbReference type="OrthoDB" id="2790258at2759"/>
<proteinExistence type="predicted"/>
<dbReference type="GO" id="GO:0046983">
    <property type="term" value="F:protein dimerization activity"/>
    <property type="evidence" value="ECO:0007669"/>
    <property type="project" value="InterPro"/>
</dbReference>
<dbReference type="InterPro" id="IPR052035">
    <property type="entry name" value="ZnF_BED_domain_contain"/>
</dbReference>
<gene>
    <name evidence="7" type="ORF">PAXINDRAFT_20131</name>
</gene>
<evidence type="ECO:0000259" key="6">
    <source>
        <dbReference type="Pfam" id="PF05699"/>
    </source>
</evidence>
<dbReference type="AlphaFoldDB" id="A0A0C9THB5"/>
<evidence type="ECO:0000256" key="5">
    <source>
        <dbReference type="ARBA" id="ARBA00023242"/>
    </source>
</evidence>
<dbReference type="SUPFAM" id="SSF53098">
    <property type="entry name" value="Ribonuclease H-like"/>
    <property type="match status" value="1"/>
</dbReference>
<reference evidence="8" key="2">
    <citation type="submission" date="2015-01" db="EMBL/GenBank/DDBJ databases">
        <title>Evolutionary Origins and Diversification of the Mycorrhizal Mutualists.</title>
        <authorList>
            <consortium name="DOE Joint Genome Institute"/>
            <consortium name="Mycorrhizal Genomics Consortium"/>
            <person name="Kohler A."/>
            <person name="Kuo A."/>
            <person name="Nagy L.G."/>
            <person name="Floudas D."/>
            <person name="Copeland A."/>
            <person name="Barry K.W."/>
            <person name="Cichocki N."/>
            <person name="Veneault-Fourrey C."/>
            <person name="LaButti K."/>
            <person name="Lindquist E.A."/>
            <person name="Lipzen A."/>
            <person name="Lundell T."/>
            <person name="Morin E."/>
            <person name="Murat C."/>
            <person name="Riley R."/>
            <person name="Ohm R."/>
            <person name="Sun H."/>
            <person name="Tunlid A."/>
            <person name="Henrissat B."/>
            <person name="Grigoriev I.V."/>
            <person name="Hibbett D.S."/>
            <person name="Martin F."/>
        </authorList>
    </citation>
    <scope>NUCLEOTIDE SEQUENCE [LARGE SCALE GENOMIC DNA]</scope>
    <source>
        <strain evidence="8">ATCC 200175</strain>
    </source>
</reference>
<keyword evidence="2" id="KW-0479">Metal-binding</keyword>
<comment type="subcellular location">
    <subcellularLocation>
        <location evidence="1">Nucleus</location>
    </subcellularLocation>
</comment>
<evidence type="ECO:0000256" key="1">
    <source>
        <dbReference type="ARBA" id="ARBA00004123"/>
    </source>
</evidence>
<evidence type="ECO:0000256" key="4">
    <source>
        <dbReference type="ARBA" id="ARBA00022833"/>
    </source>
</evidence>
<dbReference type="EMBL" id="KN820215">
    <property type="protein sequence ID" value="KIJ06671.1"/>
    <property type="molecule type" value="Genomic_DNA"/>
</dbReference>
<keyword evidence="4" id="KW-0862">Zinc</keyword>
<sequence>MSAWEMLGATHPRVTPWTDVGLEWATKYYQRMDNTRTYVIAMCALSLHPRIATALGLINNSVVDPAIRMSWIKAYWDDKYIASAEKTLLEMQKGKAPAHTIDTLAAHFGIKDMGIRQRGPRSQTIVTSDEEYRAYINGDLWEEDSDPLKFWESKRKSYPTIFAIALDHLPIQASAVPCEWVFSSSAETDTKKRNQISPTLMEALQMLKYDFKKCRLNFTDGMKLDQCDLLEDEPDEPELSTDGARLAQDEAVDAIIGRAGREEGDQVATDIIIIGS</sequence>
<evidence type="ECO:0000313" key="7">
    <source>
        <dbReference type="EMBL" id="KIJ06671.1"/>
    </source>
</evidence>
<accession>A0A0C9THB5</accession>
<dbReference type="GO" id="GO:0008270">
    <property type="term" value="F:zinc ion binding"/>
    <property type="evidence" value="ECO:0007669"/>
    <property type="project" value="UniProtKB-KW"/>
</dbReference>
<dbReference type="PANTHER" id="PTHR46481">
    <property type="entry name" value="ZINC FINGER BED DOMAIN-CONTAINING PROTEIN 4"/>
    <property type="match status" value="1"/>
</dbReference>
<dbReference type="Pfam" id="PF05699">
    <property type="entry name" value="Dimer_Tnp_hAT"/>
    <property type="match status" value="1"/>
</dbReference>
<dbReference type="GO" id="GO:0005634">
    <property type="term" value="C:nucleus"/>
    <property type="evidence" value="ECO:0007669"/>
    <property type="project" value="UniProtKB-SubCell"/>
</dbReference>
<evidence type="ECO:0000256" key="3">
    <source>
        <dbReference type="ARBA" id="ARBA00022771"/>
    </source>
</evidence>
<protein>
    <recommendedName>
        <fullName evidence="6">HAT C-terminal dimerisation domain-containing protein</fullName>
    </recommendedName>
</protein>
<keyword evidence="8" id="KW-1185">Reference proteome</keyword>
<dbReference type="PANTHER" id="PTHR46481:SF10">
    <property type="entry name" value="ZINC FINGER BED DOMAIN-CONTAINING PROTEIN 39"/>
    <property type="match status" value="1"/>
</dbReference>
<dbReference type="HOGENOM" id="CLU_009123_6_1_1"/>
<evidence type="ECO:0000313" key="8">
    <source>
        <dbReference type="Proteomes" id="UP000053647"/>
    </source>
</evidence>
<keyword evidence="3" id="KW-0863">Zinc-finger</keyword>
<dbReference type="Proteomes" id="UP000053647">
    <property type="component" value="Unassembled WGS sequence"/>
</dbReference>
<dbReference type="InterPro" id="IPR008906">
    <property type="entry name" value="HATC_C_dom"/>
</dbReference>
<organism evidence="7 8">
    <name type="scientific">Paxillus involutus ATCC 200175</name>
    <dbReference type="NCBI Taxonomy" id="664439"/>
    <lineage>
        <taxon>Eukaryota</taxon>
        <taxon>Fungi</taxon>
        <taxon>Dikarya</taxon>
        <taxon>Basidiomycota</taxon>
        <taxon>Agaricomycotina</taxon>
        <taxon>Agaricomycetes</taxon>
        <taxon>Agaricomycetidae</taxon>
        <taxon>Boletales</taxon>
        <taxon>Paxilineae</taxon>
        <taxon>Paxillaceae</taxon>
        <taxon>Paxillus</taxon>
    </lineage>
</organism>
<keyword evidence="5" id="KW-0539">Nucleus</keyword>
<reference evidence="7 8" key="1">
    <citation type="submission" date="2014-06" db="EMBL/GenBank/DDBJ databases">
        <authorList>
            <consortium name="DOE Joint Genome Institute"/>
            <person name="Kuo A."/>
            <person name="Kohler A."/>
            <person name="Nagy L.G."/>
            <person name="Floudas D."/>
            <person name="Copeland A."/>
            <person name="Barry K.W."/>
            <person name="Cichocki N."/>
            <person name="Veneault-Fourrey C."/>
            <person name="LaButti K."/>
            <person name="Lindquist E.A."/>
            <person name="Lipzen A."/>
            <person name="Lundell T."/>
            <person name="Morin E."/>
            <person name="Murat C."/>
            <person name="Sun H."/>
            <person name="Tunlid A."/>
            <person name="Henrissat B."/>
            <person name="Grigoriev I.V."/>
            <person name="Hibbett D.S."/>
            <person name="Martin F."/>
            <person name="Nordberg H.P."/>
            <person name="Cantor M.N."/>
            <person name="Hua S.X."/>
        </authorList>
    </citation>
    <scope>NUCLEOTIDE SEQUENCE [LARGE SCALE GENOMIC DNA]</scope>
    <source>
        <strain evidence="7 8">ATCC 200175</strain>
    </source>
</reference>